<reference evidence="2 3" key="1">
    <citation type="submission" date="2024-02" db="EMBL/GenBank/DDBJ databases">
        <authorList>
            <person name="Saticioglu I.B."/>
        </authorList>
    </citation>
    <scope>NUCLEOTIDE SEQUENCE [LARGE SCALE GENOMIC DNA]</scope>
    <source>
        <strain evidence="2 3">Mu-86</strain>
    </source>
</reference>
<accession>A0ABU8LUR7</accession>
<dbReference type="InterPro" id="IPR016624">
    <property type="entry name" value="UCP014753"/>
</dbReference>
<evidence type="ECO:0000259" key="1">
    <source>
        <dbReference type="Pfam" id="PF10022"/>
    </source>
</evidence>
<gene>
    <name evidence="2" type="ORF">WDU96_10380</name>
</gene>
<organism evidence="2 3">
    <name type="scientific">Microbacterium marmarense</name>
    <dbReference type="NCBI Taxonomy" id="3122051"/>
    <lineage>
        <taxon>Bacteria</taxon>
        <taxon>Bacillati</taxon>
        <taxon>Actinomycetota</taxon>
        <taxon>Actinomycetes</taxon>
        <taxon>Micrococcales</taxon>
        <taxon>Microbacteriaceae</taxon>
        <taxon>Microbacterium</taxon>
    </lineage>
</organism>
<dbReference type="EMBL" id="JBBDGL010000003">
    <property type="protein sequence ID" value="MEJ1155999.1"/>
    <property type="molecule type" value="Genomic_DNA"/>
</dbReference>
<dbReference type="Proteomes" id="UP001368654">
    <property type="component" value="Unassembled WGS sequence"/>
</dbReference>
<dbReference type="Pfam" id="PF10022">
    <property type="entry name" value="DUF2264"/>
    <property type="match status" value="1"/>
</dbReference>
<keyword evidence="3" id="KW-1185">Reference proteome</keyword>
<dbReference type="InterPro" id="IPR049349">
    <property type="entry name" value="DUF2264_N"/>
</dbReference>
<sequence length="617" mass="68180">MPDTEYRFFRERAAKSLAALDEHRDRSHANIRLPGVASRNGRRFDSMEGFSRSLLLLSFLREDRSSTVSTQFEKYRRGIVAGSGLGSGSWPRPKDFGQAIVESASIALALAIAPARLWSPLSADEKMQVASYLTSAARCAVYPNNWVMFPAVVARSLASLGLPMSDERVYISRARVRLEQLYESDGWYSDGGKDRFDYYNNFAFHFYPPLLSLLELDLVDRDVTASRLRDFTRTAYGYFSADGRMVYKGRSLVYRFGTTAPFWLAEMLGCSDLPSGSARILGERVFQRLQSDGGWESGLFTYSWAAGGHVDRQPYSGPSSPLWNAKGFVGLLAPANSPVWTSRYSPTTKPILVGQQLQMSTVDVPAVSVVMAPHATPDRRLVRDFLYDADLYSTHASAAQSNQLRGGTRFNLRAKEIHRRKAETVDELTQSEVVLGWERKLPRPLAYRIRPPRVTVKSLKVYRTFVRLDSSVLVILAVRALRSATLEIDGWAIGNGTVAEDGHNSRVVDSVEGIESSLIPVAGLDSSVFGSRRIASPFGATSRQPTISTRLQRGLHVLAYQTMIAPIDTAPGHCNARQISADEIVVETSSSTFTATATVSGLRVRSSCGAPCQSDRQ</sequence>
<name>A0ABU8LUR7_9MICO</name>
<protein>
    <submittedName>
        <fullName evidence="2">DUF2264 domain-containing protein</fullName>
    </submittedName>
</protein>
<proteinExistence type="predicted"/>
<evidence type="ECO:0000313" key="3">
    <source>
        <dbReference type="Proteomes" id="UP001368654"/>
    </source>
</evidence>
<comment type="caution">
    <text evidence="2">The sequence shown here is derived from an EMBL/GenBank/DDBJ whole genome shotgun (WGS) entry which is preliminary data.</text>
</comment>
<feature type="domain" description="DUF2264" evidence="1">
    <location>
        <begin position="11"/>
        <end position="346"/>
    </location>
</feature>
<evidence type="ECO:0000313" key="2">
    <source>
        <dbReference type="EMBL" id="MEJ1155999.1"/>
    </source>
</evidence>
<dbReference type="RefSeq" id="WP_337338447.1">
    <property type="nucleotide sequence ID" value="NZ_JBBDGL010000003.1"/>
</dbReference>
<dbReference type="PANTHER" id="PTHR35339">
    <property type="entry name" value="LINALOOL DEHYDRATASE_ISOMERASE DOMAIN-CONTAINING PROTEIN"/>
    <property type="match status" value="1"/>
</dbReference>
<dbReference type="PANTHER" id="PTHR35339:SF4">
    <property type="entry name" value="LINALOOL DEHYDRATASE_ISOMERASE DOMAIN-CONTAINING PROTEIN"/>
    <property type="match status" value="1"/>
</dbReference>